<dbReference type="Proteomes" id="UP001221413">
    <property type="component" value="Unassembled WGS sequence"/>
</dbReference>
<keyword evidence="3" id="KW-1185">Reference proteome</keyword>
<evidence type="ECO:0000256" key="1">
    <source>
        <dbReference type="SAM" id="MobiDB-lite"/>
    </source>
</evidence>
<protein>
    <submittedName>
        <fullName evidence="2">Uncharacterized protein</fullName>
    </submittedName>
</protein>
<sequence length="419" mass="47671">MSGLRNPDSPTSALSVGTASPLASGSAVDLCGPSKLIRLLDSSAYYPIFSGIVNELTFDDVARLSFACRALATLPREVVNLECNVDKMLRRWFRDPRHTRTVMARQNAIIGSHFATSLFSRQFDTAVVRFYVTQGPQSEALEAYFKAEGYQECVRPEASPESRRRKFAKPDTPWYLVEMRLCSTSPIGAFLAAVNTTHLLNLVTSHKAYCMFPKSSFIHKMSFITRDITNESVQHAIARYSILGYDFQPVIWNSSPLPYTREITSPRRFGDKFTWAIEFDNVGIPDPVHPLSVVESTCFRLSVTPDPMTFGDGQQNYAASRYRLSCSSFRSCVLKHVYTFGCSQWRAYIGARVDALTKIEMCKIPGKDLSKMDLTRKRDFYTLEGNFEKPAQWRCYDHLIRGWWEEWVKENNTAKKTSH</sequence>
<evidence type="ECO:0000313" key="2">
    <source>
        <dbReference type="EMBL" id="KAJ6262670.1"/>
    </source>
</evidence>
<organism evidence="2 3">
    <name type="scientific">Drechslerella dactyloides</name>
    <name type="common">Nematode-trapping fungus</name>
    <name type="synonym">Arthrobotrys dactyloides</name>
    <dbReference type="NCBI Taxonomy" id="74499"/>
    <lineage>
        <taxon>Eukaryota</taxon>
        <taxon>Fungi</taxon>
        <taxon>Dikarya</taxon>
        <taxon>Ascomycota</taxon>
        <taxon>Pezizomycotina</taxon>
        <taxon>Orbiliomycetes</taxon>
        <taxon>Orbiliales</taxon>
        <taxon>Orbiliaceae</taxon>
        <taxon>Drechslerella</taxon>
    </lineage>
</organism>
<proteinExistence type="predicted"/>
<evidence type="ECO:0000313" key="3">
    <source>
        <dbReference type="Proteomes" id="UP001221413"/>
    </source>
</evidence>
<feature type="region of interest" description="Disordered" evidence="1">
    <location>
        <begin position="1"/>
        <end position="22"/>
    </location>
</feature>
<dbReference type="AlphaFoldDB" id="A0AAD6J1M1"/>
<feature type="compositionally biased region" description="Polar residues" evidence="1">
    <location>
        <begin position="8"/>
        <end position="22"/>
    </location>
</feature>
<dbReference type="EMBL" id="JAQGDS010000003">
    <property type="protein sequence ID" value="KAJ6262670.1"/>
    <property type="molecule type" value="Genomic_DNA"/>
</dbReference>
<accession>A0AAD6J1M1</accession>
<reference evidence="2" key="1">
    <citation type="submission" date="2023-01" db="EMBL/GenBank/DDBJ databases">
        <title>The chitinases involved in constricting ring structure development in the nematode-trapping fungus Drechslerella dactyloides.</title>
        <authorList>
            <person name="Wang R."/>
            <person name="Zhang L."/>
            <person name="Tang P."/>
            <person name="Li S."/>
            <person name="Liang L."/>
        </authorList>
    </citation>
    <scope>NUCLEOTIDE SEQUENCE</scope>
    <source>
        <strain evidence="2">YMF1.00031</strain>
    </source>
</reference>
<comment type="caution">
    <text evidence="2">The sequence shown here is derived from an EMBL/GenBank/DDBJ whole genome shotgun (WGS) entry which is preliminary data.</text>
</comment>
<gene>
    <name evidence="2" type="ORF">Dda_3482</name>
</gene>
<name>A0AAD6J1M1_DREDA</name>